<keyword evidence="1" id="KW-0812">Transmembrane</keyword>
<feature type="domain" description="FKRP stem" evidence="2">
    <location>
        <begin position="309"/>
        <end position="440"/>
    </location>
</feature>
<dbReference type="Pfam" id="PF22921">
    <property type="entry name" value="FKRP_N"/>
    <property type="match status" value="3"/>
</dbReference>
<keyword evidence="1" id="KW-1133">Transmembrane helix</keyword>
<reference evidence="3" key="1">
    <citation type="submission" date="2020-05" db="UniProtKB">
        <authorList>
            <consortium name="EnsemblMetazoa"/>
        </authorList>
    </citation>
    <scope>IDENTIFICATION</scope>
    <source>
        <strain evidence="3">MAF</strain>
    </source>
</reference>
<dbReference type="Proteomes" id="UP000075903">
    <property type="component" value="Unassembled WGS sequence"/>
</dbReference>
<dbReference type="AlphaFoldDB" id="A0A182VI40"/>
<evidence type="ECO:0000313" key="3">
    <source>
        <dbReference type="EnsemblMetazoa" id="AMEM015352-PA"/>
    </source>
</evidence>
<accession>A0A182VI40</accession>
<evidence type="ECO:0000256" key="1">
    <source>
        <dbReference type="SAM" id="Phobius"/>
    </source>
</evidence>
<dbReference type="InterPro" id="IPR052613">
    <property type="entry name" value="LicD_transferase"/>
</dbReference>
<feature type="domain" description="FKRP stem" evidence="2">
    <location>
        <begin position="207"/>
        <end position="267"/>
    </location>
</feature>
<dbReference type="STRING" id="30066.A0A182VI40"/>
<keyword evidence="4" id="KW-1185">Reference proteome</keyword>
<dbReference type="PANTHER" id="PTHR13627:SF31">
    <property type="entry name" value="RIBITOL 5-PHOSPHATE TRANSFERASE FKRP"/>
    <property type="match status" value="1"/>
</dbReference>
<evidence type="ECO:0000313" key="4">
    <source>
        <dbReference type="Proteomes" id="UP000075903"/>
    </source>
</evidence>
<sequence>MRFRVECQRVCSFMKTPGGKMRMKYGKLFILFMICFNLIVFYYSWKYFLTSGHYLAESLTGGEGRLRGPAALPRRFGVVAPDSIPLVSYESSYRAGDPGGATLNRLRLQPTLTEDGGRPGSARERVQHTNGYLRKSITFVFRDFYDFDNDLLQSIGSVTALIPGVSVFVIAPELPYPPLDIFNPLPAPATGGGGNQSGRAAAGGPTPAWFAEGSNVRFFHLAYDVTKTLKDTFPVLHVSTRYVLFMPDSVRLTGRGLLSRMLREIDTPSGSELLLQQHQHLLLKQNGHGGISGAGGGGGGGGASFDLNRKPERRIVAVPFGSNGKGAANCVQLQLDLPNWTLEYVTGNETERCDMFKQKHAILVETELLREMPDALASPFPDVFYIQAKLAGVKKVLLSGAFQDGRKLFTSYHTKTKRRNQRKEQFKALYRRLQVKKVIRKNYLYDKASSRGGSVPFGSAAGSSAAAGAAAGANARRKYVKSYEHNNQTISLLTEITFYGCEKQTRSCIGQVHNGRPFYRYLGRNTPPCCLEKLKAVFRHVVDEFENVGIRYWLDNRALRDAIELKGLAPDAYEIDLSFNGDDVQRSVALRKAQTRPHTDEAGFHWLKATDGHYFRVQYSKQNTIAVNLLPFDLSSGELVRPSGFYGWKARKFSVEFLHPMSTVLFLGKPIMCPNNVIEYLEVKKVK</sequence>
<dbReference type="GO" id="GO:0035269">
    <property type="term" value="P:protein O-linked glycosylation via mannose"/>
    <property type="evidence" value="ECO:0007669"/>
    <property type="project" value="TreeGrafter"/>
</dbReference>
<feature type="domain" description="FKRP stem" evidence="2">
    <location>
        <begin position="133"/>
        <end position="181"/>
    </location>
</feature>
<feature type="transmembrane region" description="Helical" evidence="1">
    <location>
        <begin position="28"/>
        <end position="45"/>
    </location>
</feature>
<dbReference type="PANTHER" id="PTHR13627">
    <property type="entry name" value="FUKUTIN RELATED PROTEIN"/>
    <property type="match status" value="1"/>
</dbReference>
<protein>
    <recommendedName>
        <fullName evidence="2">FKRP stem domain-containing protein</fullName>
    </recommendedName>
</protein>
<dbReference type="InterPro" id="IPR055105">
    <property type="entry name" value="FKRP_N"/>
</dbReference>
<dbReference type="VEuPathDB" id="VectorBase:AMEM015352"/>
<keyword evidence="1" id="KW-0472">Membrane</keyword>
<name>A0A182VI40_ANOME</name>
<dbReference type="GO" id="GO:0005794">
    <property type="term" value="C:Golgi apparatus"/>
    <property type="evidence" value="ECO:0007669"/>
    <property type="project" value="TreeGrafter"/>
</dbReference>
<dbReference type="VEuPathDB" id="VectorBase:AMEM21_001723"/>
<organism evidence="3 4">
    <name type="scientific">Anopheles merus</name>
    <name type="common">Mosquito</name>
    <dbReference type="NCBI Taxonomy" id="30066"/>
    <lineage>
        <taxon>Eukaryota</taxon>
        <taxon>Metazoa</taxon>
        <taxon>Ecdysozoa</taxon>
        <taxon>Arthropoda</taxon>
        <taxon>Hexapoda</taxon>
        <taxon>Insecta</taxon>
        <taxon>Pterygota</taxon>
        <taxon>Neoptera</taxon>
        <taxon>Endopterygota</taxon>
        <taxon>Diptera</taxon>
        <taxon>Nematocera</taxon>
        <taxon>Culicoidea</taxon>
        <taxon>Culicidae</taxon>
        <taxon>Anophelinae</taxon>
        <taxon>Anopheles</taxon>
    </lineage>
</organism>
<proteinExistence type="predicted"/>
<dbReference type="EnsemblMetazoa" id="AMEM015352-RA">
    <property type="protein sequence ID" value="AMEM015352-PA"/>
    <property type="gene ID" value="AMEM015352"/>
</dbReference>
<evidence type="ECO:0000259" key="2">
    <source>
        <dbReference type="Pfam" id="PF22921"/>
    </source>
</evidence>